<dbReference type="SUPFAM" id="SSF141371">
    <property type="entry name" value="PilZ domain-like"/>
    <property type="match status" value="1"/>
</dbReference>
<dbReference type="GO" id="GO:0035438">
    <property type="term" value="F:cyclic-di-GMP binding"/>
    <property type="evidence" value="ECO:0007669"/>
    <property type="project" value="InterPro"/>
</dbReference>
<reference evidence="2" key="1">
    <citation type="journal article" date="2015" name="Nature">
        <title>Complex archaea that bridge the gap between prokaryotes and eukaryotes.</title>
        <authorList>
            <person name="Spang A."/>
            <person name="Saw J.H."/>
            <person name="Jorgensen S.L."/>
            <person name="Zaremba-Niedzwiedzka K."/>
            <person name="Martijn J."/>
            <person name="Lind A.E."/>
            <person name="van Eijk R."/>
            <person name="Schleper C."/>
            <person name="Guy L."/>
            <person name="Ettema T.J."/>
        </authorList>
    </citation>
    <scope>NUCLEOTIDE SEQUENCE</scope>
</reference>
<evidence type="ECO:0000259" key="1">
    <source>
        <dbReference type="Pfam" id="PF07238"/>
    </source>
</evidence>
<name>A0A0F9ABY2_9ZZZZ</name>
<dbReference type="EMBL" id="LAZR01055616">
    <property type="protein sequence ID" value="KKK75979.1"/>
    <property type="molecule type" value="Genomic_DNA"/>
</dbReference>
<accession>A0A0F9ABY2</accession>
<organism evidence="2">
    <name type="scientific">marine sediment metagenome</name>
    <dbReference type="NCBI Taxonomy" id="412755"/>
    <lineage>
        <taxon>unclassified sequences</taxon>
        <taxon>metagenomes</taxon>
        <taxon>ecological metagenomes</taxon>
    </lineage>
</organism>
<dbReference type="Pfam" id="PF07238">
    <property type="entry name" value="PilZ"/>
    <property type="match status" value="1"/>
</dbReference>
<sequence>MVCPNEKVLEERSKHCRANVFVPTPVSADVLLSQAHRLLHIPTRTDFRVPVSVRLKCEGDEGKPFLGFSEDLSASGMLLGSDRKLEMGAELVISFILEGNERMEADAEITRFVDKPREGAPNRYGLQFSGMTPELATQIDRFILESFKEG</sequence>
<dbReference type="Gene3D" id="2.40.10.220">
    <property type="entry name" value="predicted glycosyltransferase like domains"/>
    <property type="match status" value="1"/>
</dbReference>
<dbReference type="AlphaFoldDB" id="A0A0F9ABY2"/>
<protein>
    <recommendedName>
        <fullName evidence="1">PilZ domain-containing protein</fullName>
    </recommendedName>
</protein>
<proteinExistence type="predicted"/>
<gene>
    <name evidence="2" type="ORF">LCGC14_2868300</name>
</gene>
<feature type="domain" description="PilZ" evidence="1">
    <location>
        <begin position="43"/>
        <end position="144"/>
    </location>
</feature>
<dbReference type="InterPro" id="IPR009875">
    <property type="entry name" value="PilZ_domain"/>
</dbReference>
<evidence type="ECO:0000313" key="2">
    <source>
        <dbReference type="EMBL" id="KKK75979.1"/>
    </source>
</evidence>
<comment type="caution">
    <text evidence="2">The sequence shown here is derived from an EMBL/GenBank/DDBJ whole genome shotgun (WGS) entry which is preliminary data.</text>
</comment>